<keyword evidence="2" id="KW-1185">Reference proteome</keyword>
<dbReference type="EMBL" id="JBHSHE010000076">
    <property type="protein sequence ID" value="MFC4717487.1"/>
    <property type="molecule type" value="Genomic_DNA"/>
</dbReference>
<accession>A0ABV9MNA5</accession>
<reference evidence="2" key="1">
    <citation type="journal article" date="2019" name="Int. J. Syst. Evol. Microbiol.">
        <title>The Global Catalogue of Microorganisms (GCM) 10K type strain sequencing project: providing services to taxonomists for standard genome sequencing and annotation.</title>
        <authorList>
            <consortium name="The Broad Institute Genomics Platform"/>
            <consortium name="The Broad Institute Genome Sequencing Center for Infectious Disease"/>
            <person name="Wu L."/>
            <person name="Ma J."/>
        </authorList>
    </citation>
    <scope>NUCLEOTIDE SEQUENCE [LARGE SCALE GENOMIC DNA]</scope>
    <source>
        <strain evidence="2">CGMCC 1.12849</strain>
    </source>
</reference>
<evidence type="ECO:0000313" key="2">
    <source>
        <dbReference type="Proteomes" id="UP001595884"/>
    </source>
</evidence>
<protein>
    <recommendedName>
        <fullName evidence="3">Response regulator transcription factor</fullName>
    </recommendedName>
</protein>
<dbReference type="RefSeq" id="WP_346060291.1">
    <property type="nucleotide sequence ID" value="NZ_BAAAVQ010000106.1"/>
</dbReference>
<gene>
    <name evidence="1" type="ORF">ACFO7V_15265</name>
</gene>
<comment type="caution">
    <text evidence="1">The sequence shown here is derived from an EMBL/GenBank/DDBJ whole genome shotgun (WGS) entry which is preliminary data.</text>
</comment>
<evidence type="ECO:0008006" key="3">
    <source>
        <dbReference type="Google" id="ProtNLM"/>
    </source>
</evidence>
<evidence type="ECO:0000313" key="1">
    <source>
        <dbReference type="EMBL" id="MFC4717487.1"/>
    </source>
</evidence>
<name>A0ABV9MNA5_9MICC</name>
<sequence>MSKIRVHLADSDHFSRAGISGVLAMADDIVIEKITDSMAGAVTASSEHRPDIVLIEASLNGNCFLSGHR</sequence>
<organism evidence="1 2">
    <name type="scientific">Glutamicibacter bergerei</name>
    <dbReference type="NCBI Taxonomy" id="256702"/>
    <lineage>
        <taxon>Bacteria</taxon>
        <taxon>Bacillati</taxon>
        <taxon>Actinomycetota</taxon>
        <taxon>Actinomycetes</taxon>
        <taxon>Micrococcales</taxon>
        <taxon>Micrococcaceae</taxon>
        <taxon>Glutamicibacter</taxon>
    </lineage>
</organism>
<dbReference type="Proteomes" id="UP001595884">
    <property type="component" value="Unassembled WGS sequence"/>
</dbReference>
<proteinExistence type="predicted"/>
<dbReference type="InterPro" id="IPR011006">
    <property type="entry name" value="CheY-like_superfamily"/>
</dbReference>
<dbReference type="SUPFAM" id="SSF52172">
    <property type="entry name" value="CheY-like"/>
    <property type="match status" value="1"/>
</dbReference>